<evidence type="ECO:0000256" key="1">
    <source>
        <dbReference type="SAM" id="MobiDB-lite"/>
    </source>
</evidence>
<protein>
    <submittedName>
        <fullName evidence="2">Uncharacterized protein</fullName>
    </submittedName>
</protein>
<accession>A0AAV6Z2P2</accession>
<dbReference type="EMBL" id="WNYA01006916">
    <property type="protein sequence ID" value="KAG8541664.1"/>
    <property type="molecule type" value="Genomic_DNA"/>
</dbReference>
<reference evidence="2" key="1">
    <citation type="thesis" date="2020" institute="ProQuest LLC" country="789 East Eisenhower Parkway, Ann Arbor, MI, USA">
        <title>Comparative Genomics and Chromosome Evolution.</title>
        <authorList>
            <person name="Mudd A.B."/>
        </authorList>
    </citation>
    <scope>NUCLEOTIDE SEQUENCE</scope>
    <source>
        <strain evidence="2">237g6f4</strain>
        <tissue evidence="2">Blood</tissue>
    </source>
</reference>
<evidence type="ECO:0000313" key="3">
    <source>
        <dbReference type="Proteomes" id="UP000824782"/>
    </source>
</evidence>
<evidence type="ECO:0000313" key="2">
    <source>
        <dbReference type="EMBL" id="KAG8541664.1"/>
    </source>
</evidence>
<dbReference type="AlphaFoldDB" id="A0AAV6Z2P2"/>
<sequence length="82" mass="8864">MPMEVRAPTSKGASQREKPVGLSGQESLFPGHTRQEVPGRNNAHGSRSYYFQRGKSAGEATWPIRPGVTVPRPHLAVGPGEE</sequence>
<comment type="caution">
    <text evidence="2">The sequence shown here is derived from an EMBL/GenBank/DDBJ whole genome shotgun (WGS) entry which is preliminary data.</text>
</comment>
<gene>
    <name evidence="2" type="ORF">GDO81_028498</name>
</gene>
<keyword evidence="3" id="KW-1185">Reference proteome</keyword>
<proteinExistence type="predicted"/>
<dbReference type="Proteomes" id="UP000824782">
    <property type="component" value="Unassembled WGS sequence"/>
</dbReference>
<feature type="region of interest" description="Disordered" evidence="1">
    <location>
        <begin position="1"/>
        <end position="82"/>
    </location>
</feature>
<organism evidence="2 3">
    <name type="scientific">Engystomops pustulosus</name>
    <name type="common">Tungara frog</name>
    <name type="synonym">Physalaemus pustulosus</name>
    <dbReference type="NCBI Taxonomy" id="76066"/>
    <lineage>
        <taxon>Eukaryota</taxon>
        <taxon>Metazoa</taxon>
        <taxon>Chordata</taxon>
        <taxon>Craniata</taxon>
        <taxon>Vertebrata</taxon>
        <taxon>Euteleostomi</taxon>
        <taxon>Amphibia</taxon>
        <taxon>Batrachia</taxon>
        <taxon>Anura</taxon>
        <taxon>Neobatrachia</taxon>
        <taxon>Hyloidea</taxon>
        <taxon>Leptodactylidae</taxon>
        <taxon>Leiuperinae</taxon>
        <taxon>Engystomops</taxon>
    </lineage>
</organism>
<name>A0AAV6Z2P2_ENGPU</name>